<gene>
    <name evidence="1" type="ORF">M8818_001965</name>
</gene>
<evidence type="ECO:0000313" key="2">
    <source>
        <dbReference type="Proteomes" id="UP001320706"/>
    </source>
</evidence>
<accession>A0ACC3SJN5</accession>
<organism evidence="1 2">
    <name type="scientific">Zalaria obscura</name>
    <dbReference type="NCBI Taxonomy" id="2024903"/>
    <lineage>
        <taxon>Eukaryota</taxon>
        <taxon>Fungi</taxon>
        <taxon>Dikarya</taxon>
        <taxon>Ascomycota</taxon>
        <taxon>Pezizomycotina</taxon>
        <taxon>Dothideomycetes</taxon>
        <taxon>Dothideomycetidae</taxon>
        <taxon>Dothideales</taxon>
        <taxon>Zalariaceae</taxon>
        <taxon>Zalaria</taxon>
    </lineage>
</organism>
<sequence>MPLTILTDEDVRKVLHSLTKEDILDLQQSLADALHYYSTSVEDNGCCSSYQPMRTSLKRKDGSTTLFMPASSSDGLGVKIVTLQAPEEPPAKALESLSLSSHRRSSSRTSLSASPSSTRSPSVAPSMPPSMSSAQSTTPRGSLTLFDETGTPSGLINAEELTAFRTALASSMLLKKRKNVHNLTVFGAGKQAYWHIRLALLLRGDEIHHVNVINRSFDRAREMLIQLYYPFPEDEDYVNPIGQKYGSKTKTALLTPAHGEYTRLLKEYVRDANVIFCTTPSTEPLFPASYLTNPEGRKKGRYIACIGSYKPHMIELHPDILRQAVAPHHEHRHFHKHQKEGGAVVVDSVEACLREAGEVVQAGLQPDEVVELGELVMLRREAEKKREEMRRSSEDGDREGLQVQDSSGLRGWLTKGNVVYKSVGLGLMDVVVGRDLVRLANERGVGTTIENF</sequence>
<protein>
    <submittedName>
        <fullName evidence="1">Uncharacterized protein</fullName>
    </submittedName>
</protein>
<proteinExistence type="predicted"/>
<keyword evidence="2" id="KW-1185">Reference proteome</keyword>
<comment type="caution">
    <text evidence="1">The sequence shown here is derived from an EMBL/GenBank/DDBJ whole genome shotgun (WGS) entry which is preliminary data.</text>
</comment>
<reference evidence="1" key="1">
    <citation type="submission" date="2024-02" db="EMBL/GenBank/DDBJ databases">
        <title>Metagenome Assembled Genome of Zalaria obscura JY119.</title>
        <authorList>
            <person name="Vighnesh L."/>
            <person name="Jagadeeshwari U."/>
            <person name="Venkata Ramana C."/>
            <person name="Sasikala C."/>
        </authorList>
    </citation>
    <scope>NUCLEOTIDE SEQUENCE</scope>
    <source>
        <strain evidence="1">JY119</strain>
    </source>
</reference>
<evidence type="ECO:0000313" key="1">
    <source>
        <dbReference type="EMBL" id="KAK8215344.1"/>
    </source>
</evidence>
<name>A0ACC3SJN5_9PEZI</name>
<dbReference type="EMBL" id="JAMKPW020000008">
    <property type="protein sequence ID" value="KAK8215344.1"/>
    <property type="molecule type" value="Genomic_DNA"/>
</dbReference>
<dbReference type="Proteomes" id="UP001320706">
    <property type="component" value="Unassembled WGS sequence"/>
</dbReference>